<keyword evidence="3" id="KW-1185">Reference proteome</keyword>
<accession>A0A840NZT4</accession>
<sequence>MWPVPGGRSAAPRRASGRRACPAPSRDRSGEVAGACGRFPAAEAPPLGGPLGVALAPHRPVGGQGRWRGPAVGSRPAVGARSRGWPLLDGLWLVSGLPSRRGAWMPPRGLGGGPRPAAKVRGMGGLSCEGWWLVPGLPLGRGVWVALPAWGVVAGLRCAVRSGVWVPPVRGLWPGLGLPPGPRGPGAPHRSLWASHLGGVGSARATWGCPGPAECCATVGFDGVEAVVVPGVPPWRHQVGWSRSGVAVRGVGARWPGHAIPVWARGACCCGGAGAREWAVGDTCDARIGQGATRRARLWRG</sequence>
<dbReference type="EMBL" id="JACHGN010000003">
    <property type="protein sequence ID" value="MBB5131716.1"/>
    <property type="molecule type" value="Genomic_DNA"/>
</dbReference>
<proteinExistence type="predicted"/>
<evidence type="ECO:0000313" key="2">
    <source>
        <dbReference type="EMBL" id="MBB5131716.1"/>
    </source>
</evidence>
<dbReference type="Proteomes" id="UP000578449">
    <property type="component" value="Unassembled WGS sequence"/>
</dbReference>
<protein>
    <submittedName>
        <fullName evidence="2">Uncharacterized protein</fullName>
    </submittedName>
</protein>
<organism evidence="2 3">
    <name type="scientific">Thermocatellispora tengchongensis</name>
    <dbReference type="NCBI Taxonomy" id="1073253"/>
    <lineage>
        <taxon>Bacteria</taxon>
        <taxon>Bacillati</taxon>
        <taxon>Actinomycetota</taxon>
        <taxon>Actinomycetes</taxon>
        <taxon>Streptosporangiales</taxon>
        <taxon>Streptosporangiaceae</taxon>
        <taxon>Thermocatellispora</taxon>
    </lineage>
</organism>
<evidence type="ECO:0000256" key="1">
    <source>
        <dbReference type="SAM" id="MobiDB-lite"/>
    </source>
</evidence>
<feature type="compositionally biased region" description="Low complexity" evidence="1">
    <location>
        <begin position="1"/>
        <end position="24"/>
    </location>
</feature>
<dbReference type="AlphaFoldDB" id="A0A840NZT4"/>
<comment type="caution">
    <text evidence="2">The sequence shown here is derived from an EMBL/GenBank/DDBJ whole genome shotgun (WGS) entry which is preliminary data.</text>
</comment>
<name>A0A840NZT4_9ACTN</name>
<gene>
    <name evidence="2" type="ORF">HNP84_001429</name>
</gene>
<reference evidence="2 3" key="1">
    <citation type="submission" date="2020-08" db="EMBL/GenBank/DDBJ databases">
        <title>Genomic Encyclopedia of Type Strains, Phase IV (KMG-IV): sequencing the most valuable type-strain genomes for metagenomic binning, comparative biology and taxonomic classification.</title>
        <authorList>
            <person name="Goeker M."/>
        </authorList>
    </citation>
    <scope>NUCLEOTIDE SEQUENCE [LARGE SCALE GENOMIC DNA]</scope>
    <source>
        <strain evidence="2 3">DSM 45615</strain>
    </source>
</reference>
<evidence type="ECO:0000313" key="3">
    <source>
        <dbReference type="Proteomes" id="UP000578449"/>
    </source>
</evidence>
<feature type="region of interest" description="Disordered" evidence="1">
    <location>
        <begin position="1"/>
        <end position="32"/>
    </location>
</feature>